<comment type="caution">
    <text evidence="2">The sequence shown here is derived from an EMBL/GenBank/DDBJ whole genome shotgun (WGS) entry which is preliminary data.</text>
</comment>
<dbReference type="AlphaFoldDB" id="X1DPS5"/>
<name>X1DPS5_9ZZZZ</name>
<feature type="region of interest" description="Disordered" evidence="1">
    <location>
        <begin position="37"/>
        <end position="72"/>
    </location>
</feature>
<gene>
    <name evidence="2" type="ORF">S01H4_62948</name>
</gene>
<feature type="non-terminal residue" evidence="2">
    <location>
        <position position="1"/>
    </location>
</feature>
<reference evidence="2" key="1">
    <citation type="journal article" date="2014" name="Front. Microbiol.">
        <title>High frequency of phylogenetically diverse reductive dehalogenase-homologous genes in deep subseafloor sedimentary metagenomes.</title>
        <authorList>
            <person name="Kawai M."/>
            <person name="Futagami T."/>
            <person name="Toyoda A."/>
            <person name="Takaki Y."/>
            <person name="Nishi S."/>
            <person name="Hori S."/>
            <person name="Arai W."/>
            <person name="Tsubouchi T."/>
            <person name="Morono Y."/>
            <person name="Uchiyama I."/>
            <person name="Ito T."/>
            <person name="Fujiyama A."/>
            <person name="Inagaki F."/>
            <person name="Takami H."/>
        </authorList>
    </citation>
    <scope>NUCLEOTIDE SEQUENCE</scope>
    <source>
        <strain evidence="2">Expedition CK06-06</strain>
    </source>
</reference>
<evidence type="ECO:0000256" key="1">
    <source>
        <dbReference type="SAM" id="MobiDB-lite"/>
    </source>
</evidence>
<organism evidence="2">
    <name type="scientific">marine sediment metagenome</name>
    <dbReference type="NCBI Taxonomy" id="412755"/>
    <lineage>
        <taxon>unclassified sequences</taxon>
        <taxon>metagenomes</taxon>
        <taxon>ecological metagenomes</taxon>
    </lineage>
</organism>
<protein>
    <submittedName>
        <fullName evidence="2">Uncharacterized protein</fullName>
    </submittedName>
</protein>
<evidence type="ECO:0000313" key="2">
    <source>
        <dbReference type="EMBL" id="GAH10260.1"/>
    </source>
</evidence>
<accession>X1DPS5</accession>
<sequence length="72" mass="8457">PHSGKDDAYDAGYHDYLFYEFSKWPCPLLADQQCPPNRPAVHHESNKTKEKERISWQKKKKIIKKKSSKGKI</sequence>
<dbReference type="EMBL" id="BART01037710">
    <property type="protein sequence ID" value="GAH10260.1"/>
    <property type="molecule type" value="Genomic_DNA"/>
</dbReference>
<feature type="compositionally biased region" description="Basic and acidic residues" evidence="1">
    <location>
        <begin position="41"/>
        <end position="55"/>
    </location>
</feature>
<proteinExistence type="predicted"/>
<feature type="compositionally biased region" description="Basic residues" evidence="1">
    <location>
        <begin position="56"/>
        <end position="72"/>
    </location>
</feature>